<feature type="binding site" evidence="9">
    <location>
        <position position="132"/>
    </location>
    <ligand>
        <name>pyridoxal 5'-phosphate</name>
        <dbReference type="ChEBI" id="CHEBI:597326"/>
    </ligand>
</feature>
<feature type="binding site" evidence="9">
    <location>
        <begin position="108"/>
        <end position="109"/>
    </location>
    <ligand>
        <name>pyridoxal 5'-phosphate</name>
        <dbReference type="ChEBI" id="CHEBI:597326"/>
    </ligand>
</feature>
<dbReference type="RefSeq" id="WP_340541545.1">
    <property type="nucleotide sequence ID" value="NZ_JBBLXS010000168.1"/>
</dbReference>
<dbReference type="InterPro" id="IPR015424">
    <property type="entry name" value="PyrdxlP-dep_Trfase"/>
</dbReference>
<feature type="modified residue" description="N6-(pyridoxal phosphate)lysine" evidence="9">
    <location>
        <position position="250"/>
    </location>
</feature>
<proteinExistence type="inferred from homology"/>
<comment type="subunit">
    <text evidence="9">Homodimer.</text>
</comment>
<keyword evidence="7 9" id="KW-0663">Pyridoxal phosphate</keyword>
<dbReference type="Proteomes" id="UP001384579">
    <property type="component" value="Unassembled WGS sequence"/>
</dbReference>
<keyword evidence="5 9" id="KW-0032">Aminotransferase</keyword>
<feature type="binding site" evidence="9">
    <location>
        <position position="258"/>
    </location>
    <ligand>
        <name>pyridoxal 5'-phosphate</name>
        <dbReference type="ChEBI" id="CHEBI:597326"/>
    </ligand>
</feature>
<gene>
    <name evidence="9" type="primary">dapL</name>
    <name evidence="11" type="ORF">WMG39_14080</name>
</gene>
<evidence type="ECO:0000313" key="12">
    <source>
        <dbReference type="Proteomes" id="UP001384579"/>
    </source>
</evidence>
<feature type="binding site" evidence="9">
    <location>
        <position position="293"/>
    </location>
    <ligand>
        <name>pyridoxal 5'-phosphate</name>
        <dbReference type="ChEBI" id="CHEBI:597326"/>
    </ligand>
</feature>
<protein>
    <recommendedName>
        <fullName evidence="4 9">LL-diaminopimelate aminotransferase</fullName>
        <shortName evidence="9">DAP-AT</shortName>
        <shortName evidence="9">DAP-aminotransferase</shortName>
        <shortName evidence="9">LL-DAP-aminotransferase</shortName>
        <ecNumber evidence="3 9">2.6.1.83</ecNumber>
    </recommendedName>
</protein>
<dbReference type="EMBL" id="JBBLXS010000168">
    <property type="protein sequence ID" value="MEK0185966.1"/>
    <property type="molecule type" value="Genomic_DNA"/>
</dbReference>
<evidence type="ECO:0000256" key="3">
    <source>
        <dbReference type="ARBA" id="ARBA00013138"/>
    </source>
</evidence>
<dbReference type="InterPro" id="IPR015422">
    <property type="entry name" value="PyrdxlP-dep_Trfase_small"/>
</dbReference>
<feature type="binding site" evidence="9">
    <location>
        <begin position="247"/>
        <end position="249"/>
    </location>
    <ligand>
        <name>pyridoxal 5'-phosphate</name>
        <dbReference type="ChEBI" id="CHEBI:597326"/>
    </ligand>
</feature>
<organism evidence="11 12">
    <name type="scientific">Microcoleus anatoxicus PTRS2</name>
    <dbReference type="NCBI Taxonomy" id="2705321"/>
    <lineage>
        <taxon>Bacteria</taxon>
        <taxon>Bacillati</taxon>
        <taxon>Cyanobacteriota</taxon>
        <taxon>Cyanophyceae</taxon>
        <taxon>Oscillatoriophycideae</taxon>
        <taxon>Oscillatoriales</taxon>
        <taxon>Microcoleaceae</taxon>
        <taxon>Microcoleus</taxon>
        <taxon>Microcoleus anatoxicus</taxon>
    </lineage>
</organism>
<feature type="binding site" evidence="9">
    <location>
        <position position="219"/>
    </location>
    <ligand>
        <name>pyridoxal 5'-phosphate</name>
        <dbReference type="ChEBI" id="CHEBI:597326"/>
    </ligand>
</feature>
<sequence>MATINDNYLKLKAGYLFPEIGRRVKAYAEANPGAPIIRLGIGDVTEPLPEACRLAMVAAVEEMGSRDTFKGYGPEQGYEWLREKIAEHDFKSRGCDIDASEIFISDGSKCDCGNILDIFGNDNTIAVTDPVYPVYVDTNVMAGHTGEANEKGEYDGFIYLPITAENNFTAEIPTDKKVDLIYLCFPNNPTGATATKEHLQAWVKYAKANGSIIFFDAAYEAYITDPSLPHSIYEIEGARDCAIEFRSFSKNAGFTGTRCALTVVPKTLTGKAADGSDVEIWKLWNRRQSTKFNGVSYIVQRGAEAVYSDAGKAQIQTLVNFYMENAAIIREKLTAAGIEVFGGENAPYVWVKTPHGLSSWDFFQKLLETCNVVGTPGSGFGAAGEGYFRISAFNSRENVEEAMRRIVEKFKV</sequence>
<dbReference type="CDD" id="cd00609">
    <property type="entry name" value="AAT_like"/>
    <property type="match status" value="1"/>
</dbReference>
<evidence type="ECO:0000256" key="4">
    <source>
        <dbReference type="ARBA" id="ARBA00018052"/>
    </source>
</evidence>
<evidence type="ECO:0000256" key="6">
    <source>
        <dbReference type="ARBA" id="ARBA00022679"/>
    </source>
</evidence>
<keyword evidence="6 9" id="KW-0808">Transferase</keyword>
<evidence type="ECO:0000259" key="10">
    <source>
        <dbReference type="Pfam" id="PF00155"/>
    </source>
</evidence>
<feature type="domain" description="Aminotransferase class I/classII large" evidence="10">
    <location>
        <begin position="36"/>
        <end position="406"/>
    </location>
</feature>
<dbReference type="NCBIfam" id="TIGR03542">
    <property type="entry name" value="DAPAT_plant"/>
    <property type="match status" value="1"/>
</dbReference>
<feature type="binding site" evidence="9">
    <location>
        <position position="132"/>
    </location>
    <ligand>
        <name>substrate</name>
    </ligand>
</feature>
<feature type="binding site" evidence="9">
    <location>
        <position position="15"/>
    </location>
    <ligand>
        <name>substrate</name>
    </ligand>
</feature>
<dbReference type="EC" id="2.6.1.83" evidence="3 9"/>
<feature type="binding site" evidence="9">
    <location>
        <position position="72"/>
    </location>
    <ligand>
        <name>pyridoxal 5'-phosphate</name>
        <dbReference type="ChEBI" id="CHEBI:597326"/>
    </ligand>
</feature>
<dbReference type="Gene3D" id="3.90.1150.10">
    <property type="entry name" value="Aspartate Aminotransferase, domain 1"/>
    <property type="match status" value="1"/>
</dbReference>
<evidence type="ECO:0000313" key="11">
    <source>
        <dbReference type="EMBL" id="MEK0185966.1"/>
    </source>
</evidence>
<name>A0ABU8YNJ5_9CYAN</name>
<comment type="function">
    <text evidence="9">Involved in the synthesis of meso-diaminopimelate (m-DAP or DL-DAP), required for both lysine and peptidoglycan biosynthesis. Catalyzes the direct conversion of tetrahydrodipicolinate to LL-diaminopimelate.</text>
</comment>
<dbReference type="PANTHER" id="PTHR43144">
    <property type="entry name" value="AMINOTRANSFERASE"/>
    <property type="match status" value="1"/>
</dbReference>
<feature type="binding site" evidence="9">
    <location>
        <position position="42"/>
    </location>
    <ligand>
        <name>substrate</name>
    </ligand>
</feature>
<dbReference type="GO" id="GO:0010285">
    <property type="term" value="F:L,L-diaminopimelate aminotransferase activity"/>
    <property type="evidence" value="ECO:0007669"/>
    <property type="project" value="UniProtKB-EC"/>
</dbReference>
<evidence type="ECO:0000256" key="2">
    <source>
        <dbReference type="ARBA" id="ARBA00004982"/>
    </source>
</evidence>
<comment type="pathway">
    <text evidence="2 9">Amino-acid biosynthesis; L-lysine biosynthesis via DAP pathway; LL-2,6-diaminopimelate from (S)-tetrahydrodipicolinate (aminotransferase route): step 1/1.</text>
</comment>
<dbReference type="InterPro" id="IPR004839">
    <property type="entry name" value="Aminotransferase_I/II_large"/>
</dbReference>
<dbReference type="Gene3D" id="3.40.640.10">
    <property type="entry name" value="Type I PLP-dependent aspartate aminotransferase-like (Major domain)"/>
    <property type="match status" value="1"/>
</dbReference>
<evidence type="ECO:0000256" key="5">
    <source>
        <dbReference type="ARBA" id="ARBA00022576"/>
    </source>
</evidence>
<comment type="cofactor">
    <cofactor evidence="1 9">
        <name>pyridoxal 5'-phosphate</name>
        <dbReference type="ChEBI" id="CHEBI:597326"/>
    </cofactor>
</comment>
<dbReference type="SUPFAM" id="SSF53383">
    <property type="entry name" value="PLP-dependent transferases"/>
    <property type="match status" value="1"/>
</dbReference>
<keyword evidence="12" id="KW-1185">Reference proteome</keyword>
<evidence type="ECO:0000256" key="9">
    <source>
        <dbReference type="HAMAP-Rule" id="MF_01642"/>
    </source>
</evidence>
<feature type="binding site" evidence="9">
    <location>
        <position position="389"/>
    </location>
    <ligand>
        <name>substrate</name>
    </ligand>
</feature>
<evidence type="ECO:0000256" key="1">
    <source>
        <dbReference type="ARBA" id="ARBA00001933"/>
    </source>
</evidence>
<accession>A0ABU8YNJ5</accession>
<feature type="binding site" evidence="9">
    <location>
        <position position="109"/>
    </location>
    <ligand>
        <name>substrate</name>
    </ligand>
</feature>
<feature type="binding site" evidence="9">
    <location>
        <position position="293"/>
    </location>
    <ligand>
        <name>substrate</name>
    </ligand>
</feature>
<dbReference type="InterPro" id="IPR019942">
    <property type="entry name" value="DapL/ALD1"/>
</dbReference>
<comment type="similarity">
    <text evidence="9">Belongs to the class-I pyridoxal-phosphate-dependent aminotransferase family. LL-diaminopimelate aminotransferase subfamily.</text>
</comment>
<dbReference type="HAMAP" id="MF_01642">
    <property type="entry name" value="DapL_aminotrans_1"/>
    <property type="match status" value="1"/>
</dbReference>
<evidence type="ECO:0000256" key="8">
    <source>
        <dbReference type="ARBA" id="ARBA00051934"/>
    </source>
</evidence>
<feature type="binding site" evidence="9">
    <location>
        <position position="188"/>
    </location>
    <ligand>
        <name>substrate</name>
    </ligand>
</feature>
<feature type="binding site" evidence="9">
    <location>
        <position position="188"/>
    </location>
    <ligand>
        <name>pyridoxal 5'-phosphate</name>
        <dbReference type="ChEBI" id="CHEBI:597326"/>
    </ligand>
</feature>
<comment type="catalytic activity">
    <reaction evidence="8 9">
        <text>(2S,6S)-2,6-diaminopimelate + 2-oxoglutarate = (S)-2,3,4,5-tetrahydrodipicolinate + L-glutamate + H2O + H(+)</text>
        <dbReference type="Rhea" id="RHEA:23988"/>
        <dbReference type="ChEBI" id="CHEBI:15377"/>
        <dbReference type="ChEBI" id="CHEBI:15378"/>
        <dbReference type="ChEBI" id="CHEBI:16810"/>
        <dbReference type="ChEBI" id="CHEBI:16845"/>
        <dbReference type="ChEBI" id="CHEBI:29985"/>
        <dbReference type="ChEBI" id="CHEBI:57609"/>
        <dbReference type="EC" id="2.6.1.83"/>
    </reaction>
</comment>
<evidence type="ECO:0000256" key="7">
    <source>
        <dbReference type="ARBA" id="ARBA00022898"/>
    </source>
</evidence>
<comment type="caution">
    <text evidence="11">The sequence shown here is derived from an EMBL/GenBank/DDBJ whole genome shotgun (WGS) entry which is preliminary data.</text>
</comment>
<reference evidence="11 12" key="1">
    <citation type="journal article" date="2020" name="Harmful Algae">
        <title>Molecular and morphological characterization of a novel dihydroanatoxin-a producing Microcoleus species (cyanobacteria) from the Russian River, California, USA.</title>
        <authorList>
            <person name="Conklin K.Y."/>
            <person name="Stancheva R."/>
            <person name="Otten T.G."/>
            <person name="Fadness R."/>
            <person name="Boyer G.L."/>
            <person name="Read B."/>
            <person name="Zhang X."/>
            <person name="Sheath R.G."/>
        </authorList>
    </citation>
    <scope>NUCLEOTIDE SEQUENCE [LARGE SCALE GENOMIC DNA]</scope>
    <source>
        <strain evidence="11 12">PTRS2</strain>
    </source>
</reference>
<dbReference type="Pfam" id="PF00155">
    <property type="entry name" value="Aminotran_1_2"/>
    <property type="match status" value="1"/>
</dbReference>
<dbReference type="InterPro" id="IPR015421">
    <property type="entry name" value="PyrdxlP-dep_Trfase_major"/>
</dbReference>